<dbReference type="AlphaFoldDB" id="A0A562DK09"/>
<evidence type="ECO:0000256" key="1">
    <source>
        <dbReference type="ARBA" id="ARBA00009981"/>
    </source>
</evidence>
<dbReference type="PANTHER" id="PTHR33713:SF10">
    <property type="entry name" value="ANTITOXIN YAFN"/>
    <property type="match status" value="1"/>
</dbReference>
<comment type="similarity">
    <text evidence="1 2">Belongs to the phD/YefM antitoxin family.</text>
</comment>
<dbReference type="Gene3D" id="1.10.1220.170">
    <property type="match status" value="1"/>
</dbReference>
<proteinExistence type="inferred from homology"/>
<dbReference type="InterPro" id="IPR036165">
    <property type="entry name" value="YefM-like_sf"/>
</dbReference>
<evidence type="ECO:0000256" key="2">
    <source>
        <dbReference type="RuleBase" id="RU362080"/>
    </source>
</evidence>
<dbReference type="Proteomes" id="UP000317573">
    <property type="component" value="Unassembled WGS sequence"/>
</dbReference>
<reference evidence="3 4" key="1">
    <citation type="submission" date="2019-07" db="EMBL/GenBank/DDBJ databases">
        <title>Genome sequencing of lignin-degrading bacterial isolates.</title>
        <authorList>
            <person name="Gladden J."/>
        </authorList>
    </citation>
    <scope>NUCLEOTIDE SEQUENCE [LARGE SCALE GENOMIC DNA]</scope>
    <source>
        <strain evidence="3 4">J45</strain>
    </source>
</reference>
<dbReference type="NCBIfam" id="TIGR01552">
    <property type="entry name" value="phd_fam"/>
    <property type="match status" value="1"/>
</dbReference>
<dbReference type="Gene3D" id="3.40.1620.10">
    <property type="entry name" value="YefM-like domain"/>
    <property type="match status" value="1"/>
</dbReference>
<comment type="caution">
    <text evidence="3">The sequence shown here is derived from an EMBL/GenBank/DDBJ whole genome shotgun (WGS) entry which is preliminary data.</text>
</comment>
<name>A0A562DK09_RHORH</name>
<dbReference type="InterPro" id="IPR051405">
    <property type="entry name" value="phD/YefM_antitoxin"/>
</dbReference>
<dbReference type="SUPFAM" id="SSF143120">
    <property type="entry name" value="YefM-like"/>
    <property type="match status" value="1"/>
</dbReference>
<comment type="function">
    <text evidence="2">Antitoxin component of a type II toxin-antitoxin (TA) system.</text>
</comment>
<evidence type="ECO:0000313" key="4">
    <source>
        <dbReference type="Proteomes" id="UP000317573"/>
    </source>
</evidence>
<gene>
    <name evidence="3" type="ORF">L618_000500002170</name>
</gene>
<organism evidence="3 4">
    <name type="scientific">Rhodococcus rhodochrous J45</name>
    <dbReference type="NCBI Taxonomy" id="935266"/>
    <lineage>
        <taxon>Bacteria</taxon>
        <taxon>Bacillati</taxon>
        <taxon>Actinomycetota</taxon>
        <taxon>Actinomycetes</taxon>
        <taxon>Mycobacteriales</taxon>
        <taxon>Nocardiaceae</taxon>
        <taxon>Rhodococcus</taxon>
    </lineage>
</organism>
<dbReference type="Pfam" id="PF02604">
    <property type="entry name" value="PhdYeFM_antitox"/>
    <property type="match status" value="1"/>
</dbReference>
<dbReference type="EMBL" id="VLJT01000050">
    <property type="protein sequence ID" value="TWH09897.1"/>
    <property type="molecule type" value="Genomic_DNA"/>
</dbReference>
<dbReference type="PANTHER" id="PTHR33713">
    <property type="entry name" value="ANTITOXIN YAFN-RELATED"/>
    <property type="match status" value="1"/>
</dbReference>
<evidence type="ECO:0000313" key="3">
    <source>
        <dbReference type="EMBL" id="TWH09897.1"/>
    </source>
</evidence>
<dbReference type="InterPro" id="IPR006442">
    <property type="entry name" value="Antitoxin_Phd/YefM"/>
</dbReference>
<protein>
    <recommendedName>
        <fullName evidence="2">Antitoxin</fullName>
    </recommendedName>
</protein>
<accession>A0A562DK09</accession>
<sequence length="108" mass="12156">MTCDFPSDFARNMYMTTLPVAIARAQLSRLVDEAEPTHERFEITRNGHRAAVLLGADDYDAMQETIAVLSVADLLRTHIAGRTEVESGDVVDTEELKRLMRDDRSSEE</sequence>